<dbReference type="GO" id="GO:0006878">
    <property type="term" value="P:intracellular copper ion homeostasis"/>
    <property type="evidence" value="ECO:0007669"/>
    <property type="project" value="EnsemblFungi"/>
</dbReference>
<dbReference type="InterPro" id="IPR048280">
    <property type="entry name" value="COX6B-like"/>
</dbReference>
<dbReference type="GO" id="GO:0005634">
    <property type="term" value="C:nucleus"/>
    <property type="evidence" value="ECO:0007669"/>
    <property type="project" value="UniProtKB-SubCell"/>
</dbReference>
<dbReference type="GeneID" id="11497554"/>
<sequence>MTWNIIGKKEKKEPPNTRNARRLCWDSRDEYFKCLDSINVINPLDPKNSKKIQTSCKEQSNQFDQNCATSWIKYFKEKRFVDYKRERMLKEVEEQQELRDSERKS</sequence>
<dbReference type="GO" id="GO:0005758">
    <property type="term" value="C:mitochondrial intermembrane space"/>
    <property type="evidence" value="ECO:0007669"/>
    <property type="project" value="UniProtKB-SubCell"/>
</dbReference>
<dbReference type="SUPFAM" id="SSF47694">
    <property type="entry name" value="Cytochrome c oxidase subunit h"/>
    <property type="match status" value="1"/>
</dbReference>
<reference evidence="9 10" key="1">
    <citation type="journal article" date="2011" name="Proc. Natl. Acad. Sci. U.S.A.">
        <title>Evolutionary erosion of yeast sex chromosomes by mating-type switching accidents.</title>
        <authorList>
            <person name="Gordon J.L."/>
            <person name="Armisen D."/>
            <person name="Proux-Wera E."/>
            <person name="Oheigeartaigh S.S."/>
            <person name="Byrne K.P."/>
            <person name="Wolfe K.H."/>
        </authorList>
    </citation>
    <scope>NUCLEOTIDE SEQUENCE [LARGE SCALE GENOMIC DNA]</scope>
    <source>
        <strain evidence="10">ATCC 10597 / BCRC 20456 / CBS 421 / NBRC 0211 / NRRL Y-12639</strain>
    </source>
</reference>
<evidence type="ECO:0000256" key="2">
    <source>
        <dbReference type="ARBA" id="ARBA00004496"/>
    </source>
</evidence>
<dbReference type="InterPro" id="IPR036549">
    <property type="entry name" value="CX6/COA6-like_sf"/>
</dbReference>
<dbReference type="GO" id="GO:0005507">
    <property type="term" value="F:copper ion binding"/>
    <property type="evidence" value="ECO:0007669"/>
    <property type="project" value="EnsemblFungi"/>
</dbReference>
<dbReference type="OrthoDB" id="5545577at2759"/>
<protein>
    <recommendedName>
        <fullName evidence="11">Cytochrome c oxidase assembly factor 6</fullName>
    </recommendedName>
</protein>
<evidence type="ECO:0008006" key="11">
    <source>
        <dbReference type="Google" id="ProtNLM"/>
    </source>
</evidence>
<dbReference type="KEGG" id="ndi:NDAI_0K00750"/>
<dbReference type="Gene3D" id="1.10.10.140">
    <property type="entry name" value="Cytochrome c oxidase, subunit VIb"/>
    <property type="match status" value="1"/>
</dbReference>
<organism evidence="9 10">
    <name type="scientific">Naumovozyma dairenensis (strain ATCC 10597 / BCRC 20456 / CBS 421 / NBRC 0211 / NRRL Y-12639)</name>
    <name type="common">Saccharomyces dairenensis</name>
    <dbReference type="NCBI Taxonomy" id="1071378"/>
    <lineage>
        <taxon>Eukaryota</taxon>
        <taxon>Fungi</taxon>
        <taxon>Dikarya</taxon>
        <taxon>Ascomycota</taxon>
        <taxon>Saccharomycotina</taxon>
        <taxon>Saccharomycetes</taxon>
        <taxon>Saccharomycetales</taxon>
        <taxon>Saccharomycetaceae</taxon>
        <taxon>Naumovozyma</taxon>
    </lineage>
</organism>
<gene>
    <name evidence="9" type="primary">NDAI0K00750</name>
    <name evidence="9" type="ordered locus">NDAI_0K00750</name>
</gene>
<accession>G0WHK5</accession>
<keyword evidence="7" id="KW-1015">Disulfide bond</keyword>
<evidence type="ECO:0000256" key="1">
    <source>
        <dbReference type="ARBA" id="ARBA00004123"/>
    </source>
</evidence>
<dbReference type="GO" id="GO:0033617">
    <property type="term" value="P:mitochondrial respiratory chain complex IV assembly"/>
    <property type="evidence" value="ECO:0007669"/>
    <property type="project" value="EnsemblFungi"/>
</dbReference>
<dbReference type="OMA" id="CAKAWVK"/>
<evidence type="ECO:0000256" key="7">
    <source>
        <dbReference type="ARBA" id="ARBA00023157"/>
    </source>
</evidence>
<dbReference type="PANTHER" id="PTHR47677:SF1">
    <property type="entry name" value="CYTOCHROME C OXIDASE ASSEMBLY FACTOR 6"/>
    <property type="match status" value="1"/>
</dbReference>
<evidence type="ECO:0000256" key="3">
    <source>
        <dbReference type="ARBA" id="ARBA00004569"/>
    </source>
</evidence>
<proteinExistence type="inferred from homology"/>
<dbReference type="AlphaFoldDB" id="G0WHK5"/>
<dbReference type="InterPro" id="IPR048281">
    <property type="entry name" value="COA6_fun"/>
</dbReference>
<dbReference type="HOGENOM" id="CLU_142408_4_0_1"/>
<name>G0WHK5_NAUDC</name>
<evidence type="ECO:0000313" key="9">
    <source>
        <dbReference type="EMBL" id="CCD27266.1"/>
    </source>
</evidence>
<dbReference type="EMBL" id="HE580277">
    <property type="protein sequence ID" value="CCD27266.1"/>
    <property type="molecule type" value="Genomic_DNA"/>
</dbReference>
<dbReference type="RefSeq" id="XP_003672509.1">
    <property type="nucleotide sequence ID" value="XM_003672461.1"/>
</dbReference>
<evidence type="ECO:0000256" key="5">
    <source>
        <dbReference type="ARBA" id="ARBA00022490"/>
    </source>
</evidence>
<dbReference type="PANTHER" id="PTHR47677">
    <property type="entry name" value="CYTOCHROME C OXIDASE ASSEMBLY FACTOR 6"/>
    <property type="match status" value="1"/>
</dbReference>
<keyword evidence="10" id="KW-1185">Reference proteome</keyword>
<comment type="subcellular location">
    <subcellularLocation>
        <location evidence="2">Cytoplasm</location>
    </subcellularLocation>
    <subcellularLocation>
        <location evidence="3">Mitochondrion intermembrane space</location>
    </subcellularLocation>
    <subcellularLocation>
        <location evidence="1">Nucleus</location>
    </subcellularLocation>
</comment>
<dbReference type="Pfam" id="PF02297">
    <property type="entry name" value="COX6B"/>
    <property type="match status" value="1"/>
</dbReference>
<dbReference type="STRING" id="1071378.G0WHK5"/>
<evidence type="ECO:0000256" key="4">
    <source>
        <dbReference type="ARBA" id="ARBA00006425"/>
    </source>
</evidence>
<evidence type="ECO:0000256" key="8">
    <source>
        <dbReference type="ARBA" id="ARBA00023242"/>
    </source>
</evidence>
<dbReference type="eggNOG" id="ENOG502S7HF">
    <property type="taxonomic scope" value="Eukaryota"/>
</dbReference>
<evidence type="ECO:0000256" key="6">
    <source>
        <dbReference type="ARBA" id="ARBA00023128"/>
    </source>
</evidence>
<comment type="similarity">
    <text evidence="4">Belongs to the cytochrome c oxidase subunit 6B family.</text>
</comment>
<keyword evidence="6" id="KW-0496">Mitochondrion</keyword>
<keyword evidence="5" id="KW-0963">Cytoplasm</keyword>
<keyword evidence="8" id="KW-0539">Nucleus</keyword>
<evidence type="ECO:0000313" key="10">
    <source>
        <dbReference type="Proteomes" id="UP000000689"/>
    </source>
</evidence>
<dbReference type="FunFam" id="1.10.10.140:FF:000003">
    <property type="entry name" value="Cytochrome c oxidase assembly factor 6"/>
    <property type="match status" value="1"/>
</dbReference>
<dbReference type="Proteomes" id="UP000000689">
    <property type="component" value="Chromosome 11"/>
</dbReference>